<keyword evidence="1" id="KW-0732">Signal</keyword>
<organism evidence="2">
    <name type="scientific">Anopheles darlingi</name>
    <name type="common">Mosquito</name>
    <dbReference type="NCBI Taxonomy" id="43151"/>
    <lineage>
        <taxon>Eukaryota</taxon>
        <taxon>Metazoa</taxon>
        <taxon>Ecdysozoa</taxon>
        <taxon>Arthropoda</taxon>
        <taxon>Hexapoda</taxon>
        <taxon>Insecta</taxon>
        <taxon>Pterygota</taxon>
        <taxon>Neoptera</taxon>
        <taxon>Endopterygota</taxon>
        <taxon>Diptera</taxon>
        <taxon>Nematocera</taxon>
        <taxon>Culicoidea</taxon>
        <taxon>Culicidae</taxon>
        <taxon>Anophelinae</taxon>
        <taxon>Anopheles</taxon>
    </lineage>
</organism>
<proteinExistence type="predicted"/>
<evidence type="ECO:0000256" key="1">
    <source>
        <dbReference type="SAM" id="SignalP"/>
    </source>
</evidence>
<feature type="signal peptide" evidence="1">
    <location>
        <begin position="1"/>
        <end position="24"/>
    </location>
</feature>
<dbReference type="AlphaFoldDB" id="A0A2M4DID0"/>
<protein>
    <submittedName>
        <fullName evidence="2">Putative secreted protein</fullName>
    </submittedName>
</protein>
<sequence length="69" mass="7790">MWVDGDFMALLLLFFFCFAPRLRASLHLHRCTLHNTREPSAARNNHSVIHSSIQCLKSETSVRASSSSS</sequence>
<reference evidence="2" key="1">
    <citation type="submission" date="2018-01" db="EMBL/GenBank/DDBJ databases">
        <title>An insight into the sialome of Amazonian anophelines.</title>
        <authorList>
            <person name="Ribeiro J.M."/>
            <person name="Scarpassa V."/>
            <person name="Calvo E."/>
        </authorList>
    </citation>
    <scope>NUCLEOTIDE SEQUENCE</scope>
</reference>
<dbReference type="EMBL" id="GGFL01013071">
    <property type="protein sequence ID" value="MBW77249.1"/>
    <property type="molecule type" value="Transcribed_RNA"/>
</dbReference>
<evidence type="ECO:0000313" key="2">
    <source>
        <dbReference type="EMBL" id="MBW77249.1"/>
    </source>
</evidence>
<name>A0A2M4DID0_ANODA</name>
<feature type="chain" id="PRO_5014766505" evidence="1">
    <location>
        <begin position="25"/>
        <end position="69"/>
    </location>
</feature>
<accession>A0A2M4DID0</accession>